<evidence type="ECO:0000313" key="1">
    <source>
        <dbReference type="EMBL" id="CAF24646.1"/>
    </source>
</evidence>
<protein>
    <submittedName>
        <fullName evidence="1">Uncharacterized protein</fullName>
    </submittedName>
</protein>
<proteinExistence type="predicted"/>
<sequence length="104" mass="11834">MPRPVKIPVGQQTKITLTCSIEQRKAIRMLAAQEDKSMNEYLLSLVEEKKMSCPLCENYGPNALTIKTMEEADRGENLEEYESLDEFWKSIGKGNAKTEKHKAV</sequence>
<dbReference type="KEGG" id="pcu:PC_RS09240"/>
<reference evidence="1 2" key="1">
    <citation type="journal article" date="2004" name="Science">
        <title>Illuminating the evolutionary history of chlamydiae.</title>
        <authorList>
            <person name="Horn M."/>
            <person name="Collingro A."/>
            <person name="Schmitz-Esser S."/>
            <person name="Beier C.L."/>
            <person name="Purkhold U."/>
            <person name="Fartmann B."/>
            <person name="Brandt P."/>
            <person name="Nyakatura G.J."/>
            <person name="Droege M."/>
            <person name="Frishman D."/>
            <person name="Rattei T."/>
            <person name="Mewes H."/>
            <person name="Wagner M."/>
        </authorList>
    </citation>
    <scope>NUCLEOTIDE SEQUENCE [LARGE SCALE GENOMIC DNA]</scope>
    <source>
        <strain evidence="1 2">UWE25</strain>
    </source>
</reference>
<name>Q6M9V3_PARUW</name>
<dbReference type="AlphaFoldDB" id="Q6M9V3"/>
<dbReference type="eggNOG" id="ENOG502ZSEK">
    <property type="taxonomic scope" value="Bacteria"/>
</dbReference>
<keyword evidence="2" id="KW-1185">Reference proteome</keyword>
<dbReference type="RefSeq" id="WP_011176467.1">
    <property type="nucleotide sequence ID" value="NC_005861.2"/>
</dbReference>
<dbReference type="EMBL" id="BX908798">
    <property type="protein sequence ID" value="CAF24646.1"/>
    <property type="molecule type" value="Genomic_DNA"/>
</dbReference>
<dbReference type="HOGENOM" id="CLU_2247437_0_0_0"/>
<organism evidence="1 2">
    <name type="scientific">Protochlamydia amoebophila (strain UWE25)</name>
    <dbReference type="NCBI Taxonomy" id="264201"/>
    <lineage>
        <taxon>Bacteria</taxon>
        <taxon>Pseudomonadati</taxon>
        <taxon>Chlamydiota</taxon>
        <taxon>Chlamydiia</taxon>
        <taxon>Parachlamydiales</taxon>
        <taxon>Parachlamydiaceae</taxon>
        <taxon>Candidatus Protochlamydia</taxon>
    </lineage>
</organism>
<dbReference type="Proteomes" id="UP000000529">
    <property type="component" value="Chromosome"/>
</dbReference>
<accession>Q6M9V3</accession>
<gene>
    <name evidence="1" type="ORF">PC_RS09240</name>
</gene>
<evidence type="ECO:0000313" key="2">
    <source>
        <dbReference type="Proteomes" id="UP000000529"/>
    </source>
</evidence>